<dbReference type="PANTHER" id="PTHR46033:SF67">
    <property type="entry name" value="AMINOTRANSFERASE-LIKE, PLANT MOBILE DOMAIN FAMILY PROTEIN"/>
    <property type="match status" value="1"/>
</dbReference>
<organism evidence="2 3">
    <name type="scientific">Prunus dulcis</name>
    <name type="common">Almond</name>
    <name type="synonym">Amygdalus dulcis</name>
    <dbReference type="NCBI Taxonomy" id="3755"/>
    <lineage>
        <taxon>Eukaryota</taxon>
        <taxon>Viridiplantae</taxon>
        <taxon>Streptophyta</taxon>
        <taxon>Embryophyta</taxon>
        <taxon>Tracheophyta</taxon>
        <taxon>Spermatophyta</taxon>
        <taxon>Magnoliopsida</taxon>
        <taxon>eudicotyledons</taxon>
        <taxon>Gunneridae</taxon>
        <taxon>Pentapetalae</taxon>
        <taxon>rosids</taxon>
        <taxon>fabids</taxon>
        <taxon>Rosales</taxon>
        <taxon>Rosaceae</taxon>
        <taxon>Amygdaloideae</taxon>
        <taxon>Amygdaleae</taxon>
        <taxon>Prunus</taxon>
    </lineage>
</organism>
<evidence type="ECO:0000313" key="3">
    <source>
        <dbReference type="Proteomes" id="UP001054821"/>
    </source>
</evidence>
<comment type="caution">
    <text evidence="2">The sequence shown here is derived from an EMBL/GenBank/DDBJ whole genome shotgun (WGS) entry which is preliminary data.</text>
</comment>
<evidence type="ECO:0000259" key="1">
    <source>
        <dbReference type="Pfam" id="PF10536"/>
    </source>
</evidence>
<dbReference type="GO" id="GO:0010073">
    <property type="term" value="P:meristem maintenance"/>
    <property type="evidence" value="ECO:0007669"/>
    <property type="project" value="InterPro"/>
</dbReference>
<proteinExistence type="predicted"/>
<dbReference type="PANTHER" id="PTHR46033">
    <property type="entry name" value="PROTEIN MAIN-LIKE 2"/>
    <property type="match status" value="1"/>
</dbReference>
<dbReference type="EMBL" id="JAJFAZ020000008">
    <property type="protein sequence ID" value="KAI5312884.1"/>
    <property type="molecule type" value="Genomic_DNA"/>
</dbReference>
<gene>
    <name evidence="2" type="ORF">L3X38_042058</name>
</gene>
<accession>A0AAD4UU78</accession>
<protein>
    <recommendedName>
        <fullName evidence="1">Aminotransferase-like plant mobile domain-containing protein</fullName>
    </recommendedName>
</protein>
<reference evidence="2 3" key="1">
    <citation type="journal article" date="2022" name="G3 (Bethesda)">
        <title>Whole-genome sequence and methylome profiling of the almond [Prunus dulcis (Mill.) D.A. Webb] cultivar 'Nonpareil'.</title>
        <authorList>
            <person name="D'Amico-Willman K.M."/>
            <person name="Ouma W.Z."/>
            <person name="Meulia T."/>
            <person name="Sideli G.M."/>
            <person name="Gradziel T.M."/>
            <person name="Fresnedo-Ramirez J."/>
        </authorList>
    </citation>
    <scope>NUCLEOTIDE SEQUENCE [LARGE SCALE GENOMIC DNA]</scope>
    <source>
        <strain evidence="2">Clone GOH B32 T37-40</strain>
    </source>
</reference>
<dbReference type="AlphaFoldDB" id="A0AAD4UU78"/>
<dbReference type="InterPro" id="IPR019557">
    <property type="entry name" value="AminoTfrase-like_pln_mobile"/>
</dbReference>
<sequence>MWLCKFLTCSKSSQVTKEVQPLAEALADGQAVALGPIFLAYLYRCLCDIVLPKPMSCNPSGPIWLFQLWLQVYFPELGPANVTFRGDSLLGKSIANLPLPKHHVEDCFRFFYRCSQRSPIDLSICLDHRYSGYLALYHANVPTLETKEE</sequence>
<evidence type="ECO:0000313" key="2">
    <source>
        <dbReference type="EMBL" id="KAI5312884.1"/>
    </source>
</evidence>
<dbReference type="Proteomes" id="UP001054821">
    <property type="component" value="Chromosome 8"/>
</dbReference>
<keyword evidence="3" id="KW-1185">Reference proteome</keyword>
<dbReference type="Pfam" id="PF10536">
    <property type="entry name" value="PMD"/>
    <property type="match status" value="1"/>
</dbReference>
<feature type="domain" description="Aminotransferase-like plant mobile" evidence="1">
    <location>
        <begin position="1"/>
        <end position="81"/>
    </location>
</feature>
<name>A0AAD4UU78_PRUDU</name>
<dbReference type="InterPro" id="IPR044824">
    <property type="entry name" value="MAIN-like"/>
</dbReference>